<evidence type="ECO:0000313" key="3">
    <source>
        <dbReference type="Proteomes" id="UP001201873"/>
    </source>
</evidence>
<name>A0ABT0K3F6_9ACTN</name>
<dbReference type="EMBL" id="JALKFT010000030">
    <property type="protein sequence ID" value="MCK9878299.1"/>
    <property type="molecule type" value="Genomic_DNA"/>
</dbReference>
<evidence type="ECO:0000256" key="1">
    <source>
        <dbReference type="SAM" id="Phobius"/>
    </source>
</evidence>
<comment type="caution">
    <text evidence="2">The sequence shown here is derived from an EMBL/GenBank/DDBJ whole genome shotgun (WGS) entry which is preliminary data.</text>
</comment>
<reference evidence="2 3" key="1">
    <citation type="submission" date="2022-04" db="EMBL/GenBank/DDBJ databases">
        <title>Genome diversity in the genus Frankia.</title>
        <authorList>
            <person name="Carlos-Shanley C."/>
            <person name="Hahn D."/>
        </authorList>
    </citation>
    <scope>NUCLEOTIDE SEQUENCE [LARGE SCALE GENOMIC DNA]</scope>
    <source>
        <strain evidence="2 3">Ag45/Mut15</strain>
    </source>
</reference>
<proteinExistence type="predicted"/>
<dbReference type="Proteomes" id="UP001201873">
    <property type="component" value="Unassembled WGS sequence"/>
</dbReference>
<organism evidence="2 3">
    <name type="scientific">Frankia umida</name>
    <dbReference type="NCBI Taxonomy" id="573489"/>
    <lineage>
        <taxon>Bacteria</taxon>
        <taxon>Bacillati</taxon>
        <taxon>Actinomycetota</taxon>
        <taxon>Actinomycetes</taxon>
        <taxon>Frankiales</taxon>
        <taxon>Frankiaceae</taxon>
        <taxon>Frankia</taxon>
    </lineage>
</organism>
<keyword evidence="1" id="KW-1133">Transmembrane helix</keyword>
<sequence length="136" mass="14510">MRARLRTRLRWSSRSPRDEGEATELAAIMIGVFALLLLFLMMGVRWVTAEAAQAASQRALEIAQAPSATNPAVDAVARRITAGVLLISGTDVRIGQQEDLVSVTVTAHSPLGGAVSSTATGPRIHFVPQQQSGLHR</sequence>
<gene>
    <name evidence="2" type="ORF">MXD59_21420</name>
</gene>
<evidence type="ECO:0000313" key="2">
    <source>
        <dbReference type="EMBL" id="MCK9878299.1"/>
    </source>
</evidence>
<keyword evidence="3" id="KW-1185">Reference proteome</keyword>
<accession>A0ABT0K3F6</accession>
<dbReference type="RefSeq" id="WP_248826426.1">
    <property type="nucleotide sequence ID" value="NZ_JALKFT010000030.1"/>
</dbReference>
<feature type="transmembrane region" description="Helical" evidence="1">
    <location>
        <begin position="21"/>
        <end position="47"/>
    </location>
</feature>
<protein>
    <recommendedName>
        <fullName evidence="4">TadE family protein</fullName>
    </recommendedName>
</protein>
<keyword evidence="1" id="KW-0812">Transmembrane</keyword>
<keyword evidence="1" id="KW-0472">Membrane</keyword>
<evidence type="ECO:0008006" key="4">
    <source>
        <dbReference type="Google" id="ProtNLM"/>
    </source>
</evidence>